<sequence length="382" mass="43322">MKSLHRGIIEEKPLYWIPPVALVILLGLFLTFKRYFYGLGSVTALNDYQPWGLWVGFDVLCGVALAAGGFVLTGIVHLLNFERYKSVVRPTVLSAFLGYILVSVGLLYDLGKPWNIWHPLVMWNPHSVMFEVAWCVMLYSTVLALEFSPVVLEKLGSWRILRIVRALTLPMVITGILLSTLHQSSLGTVFLIVPKKLHHLWYTNLLPVHFFLSAVSVGFAMVILESFVSHHLFKKSLETNVLLDLGQFMVVALMLMLIVRIQDVSFKIGWKNVYDGTIESWAFMTEMACFVLPLLLVFIYRNRMKIGIIVLSAAFTMAGVVLNRLNVSIIGMARSGGFRYFPSWEEFFLSFFLVTMGVLVFILCVKFLPIFPEEPAEEKPAE</sequence>
<protein>
    <recommendedName>
        <fullName evidence="10">Ni/Fe-hydrogenase cytochrome b subunit</fullName>
    </recommendedName>
</protein>
<feature type="transmembrane region" description="Helical" evidence="7">
    <location>
        <begin position="281"/>
        <end position="299"/>
    </location>
</feature>
<dbReference type="Pfam" id="PF03916">
    <property type="entry name" value="NrfD"/>
    <property type="match status" value="1"/>
</dbReference>
<feature type="transmembrane region" description="Helical" evidence="7">
    <location>
        <begin position="205"/>
        <end position="229"/>
    </location>
</feature>
<dbReference type="Proteomes" id="UP000176992">
    <property type="component" value="Unassembled WGS sequence"/>
</dbReference>
<comment type="caution">
    <text evidence="8">The sequence shown here is derived from an EMBL/GenBank/DDBJ whole genome shotgun (WGS) entry which is preliminary data.</text>
</comment>
<reference evidence="8 9" key="1">
    <citation type="journal article" date="2016" name="Nat. Commun.">
        <title>Thousands of microbial genomes shed light on interconnected biogeochemical processes in an aquifer system.</title>
        <authorList>
            <person name="Anantharaman K."/>
            <person name="Brown C.T."/>
            <person name="Hug L.A."/>
            <person name="Sharon I."/>
            <person name="Castelle C.J."/>
            <person name="Probst A.J."/>
            <person name="Thomas B.C."/>
            <person name="Singh A."/>
            <person name="Wilkins M.J."/>
            <person name="Karaoz U."/>
            <person name="Brodie E.L."/>
            <person name="Williams K.H."/>
            <person name="Hubbard S.S."/>
            <person name="Banfield J.F."/>
        </authorList>
    </citation>
    <scope>NUCLEOTIDE SEQUENCE [LARGE SCALE GENOMIC DNA]</scope>
</reference>
<keyword evidence="6 7" id="KW-0472">Membrane</keyword>
<dbReference type="InterPro" id="IPR051817">
    <property type="entry name" value="FDH_cytochrome_b556_subunit"/>
</dbReference>
<evidence type="ECO:0000256" key="5">
    <source>
        <dbReference type="ARBA" id="ARBA00022989"/>
    </source>
</evidence>
<organism evidence="8 9">
    <name type="scientific">Candidatus Glassbacteria bacterium GWA2_58_10</name>
    <dbReference type="NCBI Taxonomy" id="1817865"/>
    <lineage>
        <taxon>Bacteria</taxon>
        <taxon>Candidatus Glassiibacteriota</taxon>
    </lineage>
</organism>
<gene>
    <name evidence="8" type="ORF">A2Z86_06975</name>
</gene>
<evidence type="ECO:0000256" key="4">
    <source>
        <dbReference type="ARBA" id="ARBA00022692"/>
    </source>
</evidence>
<evidence type="ECO:0000256" key="3">
    <source>
        <dbReference type="ARBA" id="ARBA00022475"/>
    </source>
</evidence>
<dbReference type="GO" id="GO:0005886">
    <property type="term" value="C:plasma membrane"/>
    <property type="evidence" value="ECO:0007669"/>
    <property type="project" value="UniProtKB-SubCell"/>
</dbReference>
<evidence type="ECO:0000313" key="9">
    <source>
        <dbReference type="Proteomes" id="UP000176992"/>
    </source>
</evidence>
<evidence type="ECO:0000256" key="6">
    <source>
        <dbReference type="ARBA" id="ARBA00023136"/>
    </source>
</evidence>
<feature type="transmembrane region" description="Helical" evidence="7">
    <location>
        <begin position="164"/>
        <end position="193"/>
    </location>
</feature>
<comment type="subcellular location">
    <subcellularLocation>
        <location evidence="1">Cell membrane</location>
        <topology evidence="1">Multi-pass membrane protein</topology>
    </subcellularLocation>
</comment>
<proteinExistence type="inferred from homology"/>
<keyword evidence="4 7" id="KW-0812">Transmembrane</keyword>
<dbReference type="PANTHER" id="PTHR30074">
    <property type="entry name" value="FORMATE DEHYDROGENASE, NITRATE-INDUCIBLE, CYTOCHROME B556 FDN SUBUNIT"/>
    <property type="match status" value="1"/>
</dbReference>
<dbReference type="GO" id="GO:0009061">
    <property type="term" value="P:anaerobic respiration"/>
    <property type="evidence" value="ECO:0007669"/>
    <property type="project" value="TreeGrafter"/>
</dbReference>
<feature type="transmembrane region" description="Helical" evidence="7">
    <location>
        <begin position="12"/>
        <end position="32"/>
    </location>
</feature>
<dbReference type="EMBL" id="MFIV01000014">
    <property type="protein sequence ID" value="OGF99703.1"/>
    <property type="molecule type" value="Genomic_DNA"/>
</dbReference>
<evidence type="ECO:0000256" key="7">
    <source>
        <dbReference type="SAM" id="Phobius"/>
    </source>
</evidence>
<evidence type="ECO:0008006" key="10">
    <source>
        <dbReference type="Google" id="ProtNLM"/>
    </source>
</evidence>
<evidence type="ECO:0000256" key="2">
    <source>
        <dbReference type="ARBA" id="ARBA00008929"/>
    </source>
</evidence>
<feature type="transmembrane region" description="Helical" evidence="7">
    <location>
        <begin position="128"/>
        <end position="152"/>
    </location>
</feature>
<feature type="transmembrane region" description="Helical" evidence="7">
    <location>
        <begin position="241"/>
        <end position="261"/>
    </location>
</feature>
<keyword evidence="3" id="KW-1003">Cell membrane</keyword>
<dbReference type="InterPro" id="IPR005614">
    <property type="entry name" value="NrfD-like"/>
</dbReference>
<dbReference type="PANTHER" id="PTHR30074:SF4">
    <property type="entry name" value="NI_FE-HYDROGENASE 2 B-TYPE CYTOCHROME SUBUNIT-RELATED"/>
    <property type="match status" value="1"/>
</dbReference>
<feature type="transmembrane region" description="Helical" evidence="7">
    <location>
        <begin position="52"/>
        <end position="79"/>
    </location>
</feature>
<evidence type="ECO:0000313" key="8">
    <source>
        <dbReference type="EMBL" id="OGF99703.1"/>
    </source>
</evidence>
<keyword evidence="5 7" id="KW-1133">Transmembrane helix</keyword>
<feature type="transmembrane region" description="Helical" evidence="7">
    <location>
        <begin position="347"/>
        <end position="368"/>
    </location>
</feature>
<name>A0A1F5YHY9_9BACT</name>
<evidence type="ECO:0000256" key="1">
    <source>
        <dbReference type="ARBA" id="ARBA00004651"/>
    </source>
</evidence>
<feature type="transmembrane region" description="Helical" evidence="7">
    <location>
        <begin position="91"/>
        <end position="108"/>
    </location>
</feature>
<comment type="similarity">
    <text evidence="2">Belongs to the NrfD family.</text>
</comment>
<dbReference type="AlphaFoldDB" id="A0A1F5YHY9"/>
<feature type="transmembrane region" description="Helical" evidence="7">
    <location>
        <begin position="306"/>
        <end position="327"/>
    </location>
</feature>
<accession>A0A1F5YHY9</accession>